<keyword evidence="2" id="KW-1185">Reference proteome</keyword>
<gene>
    <name evidence="1" type="ORF">WKR92_09030</name>
</gene>
<dbReference type="Pfam" id="PF17170">
    <property type="entry name" value="DUF5128"/>
    <property type="match status" value="1"/>
</dbReference>
<organism evidence="1 2">
    <name type="scientific">Albibacterium profundi</name>
    <dbReference type="NCBI Taxonomy" id="3134906"/>
    <lineage>
        <taxon>Bacteria</taxon>
        <taxon>Pseudomonadati</taxon>
        <taxon>Bacteroidota</taxon>
        <taxon>Sphingobacteriia</taxon>
        <taxon>Sphingobacteriales</taxon>
        <taxon>Sphingobacteriaceae</taxon>
        <taxon>Albibacterium</taxon>
    </lineage>
</organism>
<name>A0ABV5CF05_9SPHI</name>
<comment type="caution">
    <text evidence="1">The sequence shown here is derived from an EMBL/GenBank/DDBJ whole genome shotgun (WGS) entry which is preliminary data.</text>
</comment>
<accession>A0ABV5CF05</accession>
<protein>
    <submittedName>
        <fullName evidence="1">6-bladed beta-propeller</fullName>
    </submittedName>
</protein>
<proteinExistence type="predicted"/>
<dbReference type="RefSeq" id="WP_375557504.1">
    <property type="nucleotide sequence ID" value="NZ_JBBVGT010000002.1"/>
</dbReference>
<reference evidence="1 2" key="1">
    <citation type="submission" date="2024-04" db="EMBL/GenBank/DDBJ databases">
        <title>Albibacterium profundi sp. nov., isolated from sediment of the Challenger Deep of Mariana Trench.</title>
        <authorList>
            <person name="Wang Y."/>
        </authorList>
    </citation>
    <scope>NUCLEOTIDE SEQUENCE [LARGE SCALE GENOMIC DNA]</scope>
    <source>
        <strain evidence="1 2">RHL897</strain>
    </source>
</reference>
<evidence type="ECO:0000313" key="1">
    <source>
        <dbReference type="EMBL" id="MFB5945975.1"/>
    </source>
</evidence>
<sequence>MSNEVRKTTIAILFVILCIPVSFAQEMIDQRRIPIHQSKGANVEDLFSSVEYIPLENTENSMIQEVDDFWATEDEIIVFDRRGRAILFFDHNGQFKHKIDKVPDCGPCNRAEYLFSSVFVNKEKRKVYAIYGTSMDNVTMGIFDFNGNFLGEKKEWYTLNGMGFIGNSILLAHYFFNEKNLDNIQFFHHDSTTTISYFDPEFKADYATIPNRISKNTYDGKLYWSEPYENTIYAIDSNGNISGVKLIFPAHYSLPNDFVKNNLGKISNVIRSTYPNAIFGITNIMKIGDFMVLNLMSHMSLNGLSSILLDTRSGEVYDLNQIRPSALNHYMPISSPKNQSFFLDDNNEQLYSLVYPQDLIVRYNEGDMMKYIGQTPSYVQDIVKNSDVYRNPILAISSMK</sequence>
<dbReference type="Proteomes" id="UP001580928">
    <property type="component" value="Unassembled WGS sequence"/>
</dbReference>
<dbReference type="SUPFAM" id="SSF101898">
    <property type="entry name" value="NHL repeat"/>
    <property type="match status" value="1"/>
</dbReference>
<evidence type="ECO:0000313" key="2">
    <source>
        <dbReference type="Proteomes" id="UP001580928"/>
    </source>
</evidence>
<dbReference type="EMBL" id="JBBVGT010000002">
    <property type="protein sequence ID" value="MFB5945975.1"/>
    <property type="molecule type" value="Genomic_DNA"/>
</dbReference>